<evidence type="ECO:0000256" key="3">
    <source>
        <dbReference type="ARBA" id="ARBA00022989"/>
    </source>
</evidence>
<proteinExistence type="predicted"/>
<dbReference type="Proteomes" id="UP000194761">
    <property type="component" value="Unassembled WGS sequence"/>
</dbReference>
<sequence length="198" mass="21440">MKDHAQERKTAARRSSRADKDIEQQPKRHGMRFTLNGALWSLQVLFGFFFAGSGFGKVLLYDGALYAAAPRAVAWYAAVPQPLIVFIGICEVLGGVGLILPAMTKVKPMLTPFAAAGLTLTMILAAGFHVIRGEYALVPANLLLGGVAAFVMVGRWKSRPISPAILTTSRALRSFAVLGALVLLTFVPTWYTMTNVQF</sequence>
<evidence type="ECO:0000256" key="2">
    <source>
        <dbReference type="ARBA" id="ARBA00022692"/>
    </source>
</evidence>
<accession>A0A243RMI0</accession>
<comment type="subcellular location">
    <subcellularLocation>
        <location evidence="1">Membrane</location>
        <topology evidence="1">Multi-pass membrane protein</topology>
    </subcellularLocation>
</comment>
<evidence type="ECO:0000256" key="6">
    <source>
        <dbReference type="SAM" id="Phobius"/>
    </source>
</evidence>
<comment type="caution">
    <text evidence="7">The sequence shown here is derived from an EMBL/GenBank/DDBJ whole genome shotgun (WGS) entry which is preliminary data.</text>
</comment>
<reference evidence="7 8" key="1">
    <citation type="submission" date="2017-05" db="EMBL/GenBank/DDBJ databases">
        <title>Biotechnological potential of actinobacteria isolated from South African environments.</title>
        <authorList>
            <person name="Le Roes-Hill M."/>
            <person name="Prins A."/>
            <person name="Durrell K.A."/>
        </authorList>
    </citation>
    <scope>NUCLEOTIDE SEQUENCE [LARGE SCALE GENOMIC DNA]</scope>
    <source>
        <strain evidence="7">M26</strain>
    </source>
</reference>
<feature type="transmembrane region" description="Helical" evidence="6">
    <location>
        <begin position="175"/>
        <end position="193"/>
    </location>
</feature>
<dbReference type="Pfam" id="PF13564">
    <property type="entry name" value="DoxX_2"/>
    <property type="match status" value="1"/>
</dbReference>
<organism evidence="7 8">
    <name type="scientific">Streptosporangium minutum</name>
    <dbReference type="NCBI Taxonomy" id="569862"/>
    <lineage>
        <taxon>Bacteria</taxon>
        <taxon>Bacillati</taxon>
        <taxon>Actinomycetota</taxon>
        <taxon>Actinomycetes</taxon>
        <taxon>Streptosporangiales</taxon>
        <taxon>Streptosporangiaceae</taxon>
        <taxon>Streptosporangium</taxon>
    </lineage>
</organism>
<evidence type="ECO:0000256" key="1">
    <source>
        <dbReference type="ARBA" id="ARBA00004141"/>
    </source>
</evidence>
<evidence type="ECO:0000256" key="4">
    <source>
        <dbReference type="ARBA" id="ARBA00023136"/>
    </source>
</evidence>
<feature type="region of interest" description="Disordered" evidence="5">
    <location>
        <begin position="1"/>
        <end position="24"/>
    </location>
</feature>
<keyword evidence="2 6" id="KW-0812">Transmembrane</keyword>
<dbReference type="AlphaFoldDB" id="A0A243RMI0"/>
<evidence type="ECO:0000256" key="5">
    <source>
        <dbReference type="SAM" id="MobiDB-lite"/>
    </source>
</evidence>
<evidence type="ECO:0008006" key="9">
    <source>
        <dbReference type="Google" id="ProtNLM"/>
    </source>
</evidence>
<keyword evidence="3 6" id="KW-1133">Transmembrane helix</keyword>
<dbReference type="GO" id="GO:0016020">
    <property type="term" value="C:membrane"/>
    <property type="evidence" value="ECO:0007669"/>
    <property type="project" value="UniProtKB-SubCell"/>
</dbReference>
<gene>
    <name evidence="7" type="ORF">CA984_16115</name>
</gene>
<name>A0A243RMI0_9ACTN</name>
<evidence type="ECO:0000313" key="8">
    <source>
        <dbReference type="Proteomes" id="UP000194761"/>
    </source>
</evidence>
<evidence type="ECO:0000313" key="7">
    <source>
        <dbReference type="EMBL" id="OUC96165.1"/>
    </source>
</evidence>
<keyword evidence="4 6" id="KW-0472">Membrane</keyword>
<protein>
    <recommendedName>
        <fullName evidence="9">DoxX family protein</fullName>
    </recommendedName>
</protein>
<dbReference type="InterPro" id="IPR032808">
    <property type="entry name" value="DoxX"/>
</dbReference>
<dbReference type="EMBL" id="NGFP01000064">
    <property type="protein sequence ID" value="OUC96165.1"/>
    <property type="molecule type" value="Genomic_DNA"/>
</dbReference>
<feature type="transmembrane region" description="Helical" evidence="6">
    <location>
        <begin position="33"/>
        <end position="55"/>
    </location>
</feature>
<keyword evidence="8" id="KW-1185">Reference proteome</keyword>
<feature type="transmembrane region" description="Helical" evidence="6">
    <location>
        <begin position="75"/>
        <end position="100"/>
    </location>
</feature>
<feature type="transmembrane region" description="Helical" evidence="6">
    <location>
        <begin position="112"/>
        <end position="131"/>
    </location>
</feature>
<feature type="transmembrane region" description="Helical" evidence="6">
    <location>
        <begin position="137"/>
        <end position="154"/>
    </location>
</feature>